<reference evidence="2" key="2">
    <citation type="submission" date="2020-09" db="EMBL/GenBank/DDBJ databases">
        <authorList>
            <person name="Sun Q."/>
            <person name="Zhou Y."/>
        </authorList>
    </citation>
    <scope>NUCLEOTIDE SEQUENCE</scope>
    <source>
        <strain evidence="2">CGMCC 1.15454</strain>
    </source>
</reference>
<reference evidence="2" key="1">
    <citation type="journal article" date="2014" name="Int. J. Syst. Evol. Microbiol.">
        <title>Complete genome sequence of Corynebacterium casei LMG S-19264T (=DSM 44701T), isolated from a smear-ripened cheese.</title>
        <authorList>
            <consortium name="US DOE Joint Genome Institute (JGI-PGF)"/>
            <person name="Walter F."/>
            <person name="Albersmeier A."/>
            <person name="Kalinowski J."/>
            <person name="Ruckert C."/>
        </authorList>
    </citation>
    <scope>NUCLEOTIDE SEQUENCE</scope>
    <source>
        <strain evidence="2">CGMCC 1.15454</strain>
    </source>
</reference>
<proteinExistence type="predicted"/>
<organism evidence="2 3">
    <name type="scientific">Lentibacillus populi</name>
    <dbReference type="NCBI Taxonomy" id="1827502"/>
    <lineage>
        <taxon>Bacteria</taxon>
        <taxon>Bacillati</taxon>
        <taxon>Bacillota</taxon>
        <taxon>Bacilli</taxon>
        <taxon>Bacillales</taxon>
        <taxon>Bacillaceae</taxon>
        <taxon>Lentibacillus</taxon>
    </lineage>
</organism>
<keyword evidence="1" id="KW-1133">Transmembrane helix</keyword>
<accession>A0A9W5X4Z3</accession>
<sequence length="83" mass="9579">MRHPYEKFIRLELLFIIVAVIVGIIALLKGFAFVIIIALYMIAFSMLSGAIVEWHTHQTNQAGKHFLQAILLFIFATYMIFHL</sequence>
<keyword evidence="1" id="KW-0812">Transmembrane</keyword>
<keyword evidence="1" id="KW-0472">Membrane</keyword>
<evidence type="ECO:0000256" key="1">
    <source>
        <dbReference type="SAM" id="Phobius"/>
    </source>
</evidence>
<dbReference type="RefSeq" id="WP_088052120.1">
    <property type="nucleotide sequence ID" value="NZ_BMJD01000005.1"/>
</dbReference>
<keyword evidence="3" id="KW-1185">Reference proteome</keyword>
<protein>
    <submittedName>
        <fullName evidence="2">Uncharacterized protein</fullName>
    </submittedName>
</protein>
<feature type="transmembrane region" description="Helical" evidence="1">
    <location>
        <begin position="62"/>
        <end position="81"/>
    </location>
</feature>
<gene>
    <name evidence="2" type="ORF">GCM10011409_10610</name>
</gene>
<dbReference type="AlphaFoldDB" id="A0A9W5X4Z3"/>
<dbReference type="Proteomes" id="UP000621492">
    <property type="component" value="Unassembled WGS sequence"/>
</dbReference>
<evidence type="ECO:0000313" key="2">
    <source>
        <dbReference type="EMBL" id="GGB35020.1"/>
    </source>
</evidence>
<name>A0A9W5X4Z3_9BACI</name>
<dbReference type="EMBL" id="BMJD01000005">
    <property type="protein sequence ID" value="GGB35020.1"/>
    <property type="molecule type" value="Genomic_DNA"/>
</dbReference>
<feature type="transmembrane region" description="Helical" evidence="1">
    <location>
        <begin position="12"/>
        <end position="42"/>
    </location>
</feature>
<comment type="caution">
    <text evidence="2">The sequence shown here is derived from an EMBL/GenBank/DDBJ whole genome shotgun (WGS) entry which is preliminary data.</text>
</comment>
<evidence type="ECO:0000313" key="3">
    <source>
        <dbReference type="Proteomes" id="UP000621492"/>
    </source>
</evidence>